<dbReference type="PANTHER" id="PTHR30371">
    <property type="entry name" value="SEC-INDEPENDENT PROTEIN TRANSLOCASE PROTEIN TATC"/>
    <property type="match status" value="1"/>
</dbReference>
<proteinExistence type="inferred from homology"/>
<dbReference type="Pfam" id="PF00902">
    <property type="entry name" value="TatC"/>
    <property type="match status" value="1"/>
</dbReference>
<comment type="caution">
    <text evidence="8">The sequence shown here is derived from an EMBL/GenBank/DDBJ whole genome shotgun (WGS) entry which is preliminary data.</text>
</comment>
<dbReference type="HAMAP" id="MF_00902">
    <property type="entry name" value="TatC"/>
    <property type="match status" value="1"/>
</dbReference>
<evidence type="ECO:0000256" key="4">
    <source>
        <dbReference type="ARBA" id="ARBA00022989"/>
    </source>
</evidence>
<feature type="transmembrane region" description="Helical" evidence="7">
    <location>
        <begin position="153"/>
        <end position="176"/>
    </location>
</feature>
<comment type="function">
    <text evidence="7">Part of the twin-arginine translocation (Tat) system that transports large folded proteins containing a characteristic twin-arginine motif in their signal peptide across membranes. Together with TatB, TatC is part of a receptor directly interacting with Tat signal peptides.</text>
</comment>
<dbReference type="InterPro" id="IPR002033">
    <property type="entry name" value="TatC"/>
</dbReference>
<dbReference type="EMBL" id="VFOS01000001">
    <property type="protein sequence ID" value="TQL64397.1"/>
    <property type="molecule type" value="Genomic_DNA"/>
</dbReference>
<evidence type="ECO:0000313" key="8">
    <source>
        <dbReference type="EMBL" id="TQL64397.1"/>
    </source>
</evidence>
<comment type="subcellular location">
    <subcellularLocation>
        <location evidence="7">Cell membrane</location>
        <topology evidence="7">Multi-pass membrane protein</topology>
    </subcellularLocation>
    <subcellularLocation>
        <location evidence="1">Membrane</location>
        <topology evidence="1">Multi-pass membrane protein</topology>
    </subcellularLocation>
</comment>
<keyword evidence="5 7" id="KW-0811">Translocation</keyword>
<dbReference type="Proteomes" id="UP000315389">
    <property type="component" value="Unassembled WGS sequence"/>
</dbReference>
<dbReference type="GO" id="GO:0065002">
    <property type="term" value="P:intracellular protein transmembrane transport"/>
    <property type="evidence" value="ECO:0007669"/>
    <property type="project" value="TreeGrafter"/>
</dbReference>
<sequence>MPLGAHLAELRRRLLLAVLGVLIGAVVGWFLYTPVFKALQEPLLTAAARDGTIININFTGMTSAFDVRLKVSAFIGLIVTSPWWLYQVWAFVTPGLKKTERRYALGFVFTAVPMFLIGAGLGWLLLPRAVLVLTEFVPHGATNLTDAQMYLSFVMRLMLAFGIAFVLPVLMVVLNMASVVRARTWAKGWRWAIVIAFTFAAVMTPTPDAWTMVLVALPICLLYVIALGLCILHDRRYDRRQESLIAAALG</sequence>
<keyword evidence="2 7" id="KW-0812">Transmembrane</keyword>
<dbReference type="PANTHER" id="PTHR30371:SF0">
    <property type="entry name" value="SEC-INDEPENDENT PROTEIN TRANSLOCASE PROTEIN TATC, CHLOROPLASTIC-RELATED"/>
    <property type="match status" value="1"/>
</dbReference>
<feature type="transmembrane region" description="Helical" evidence="7">
    <location>
        <begin position="104"/>
        <end position="126"/>
    </location>
</feature>
<dbReference type="AlphaFoldDB" id="A0A542ZVL2"/>
<gene>
    <name evidence="7" type="primary">tatC</name>
    <name evidence="8" type="ORF">FB461_0899</name>
</gene>
<dbReference type="GO" id="GO:0033281">
    <property type="term" value="C:TAT protein transport complex"/>
    <property type="evidence" value="ECO:0007669"/>
    <property type="project" value="UniProtKB-UniRule"/>
</dbReference>
<feature type="transmembrane region" description="Helical" evidence="7">
    <location>
        <begin position="210"/>
        <end position="232"/>
    </location>
</feature>
<keyword evidence="4 7" id="KW-1133">Transmembrane helix</keyword>
<dbReference type="NCBIfam" id="TIGR00945">
    <property type="entry name" value="tatC"/>
    <property type="match status" value="1"/>
</dbReference>
<dbReference type="GO" id="GO:0009977">
    <property type="term" value="F:proton motive force dependent protein transmembrane transporter activity"/>
    <property type="evidence" value="ECO:0007669"/>
    <property type="project" value="TreeGrafter"/>
</dbReference>
<keyword evidence="3 7" id="KW-0653">Protein transport</keyword>
<name>A0A542ZVL2_RARFA</name>
<dbReference type="OrthoDB" id="9777044at2"/>
<evidence type="ECO:0000256" key="5">
    <source>
        <dbReference type="ARBA" id="ARBA00023010"/>
    </source>
</evidence>
<protein>
    <recommendedName>
        <fullName evidence="7">Sec-independent protein translocase protein TatC</fullName>
    </recommendedName>
</protein>
<accession>A0A542ZVL2</accession>
<feature type="transmembrane region" description="Helical" evidence="7">
    <location>
        <begin position="14"/>
        <end position="32"/>
    </location>
</feature>
<evidence type="ECO:0000313" key="9">
    <source>
        <dbReference type="Proteomes" id="UP000315389"/>
    </source>
</evidence>
<feature type="transmembrane region" description="Helical" evidence="7">
    <location>
        <begin position="71"/>
        <end position="92"/>
    </location>
</feature>
<evidence type="ECO:0000256" key="6">
    <source>
        <dbReference type="ARBA" id="ARBA00023136"/>
    </source>
</evidence>
<comment type="similarity">
    <text evidence="7">Belongs to the TatC family.</text>
</comment>
<reference evidence="8 9" key="1">
    <citation type="submission" date="2019-06" db="EMBL/GenBank/DDBJ databases">
        <title>Sequencing the genomes of 1000 actinobacteria strains.</title>
        <authorList>
            <person name="Klenk H.-P."/>
        </authorList>
    </citation>
    <scope>NUCLEOTIDE SEQUENCE [LARGE SCALE GENOMIC DNA]</scope>
    <source>
        <strain evidence="8 9">DSM 4813</strain>
    </source>
</reference>
<evidence type="ECO:0000256" key="7">
    <source>
        <dbReference type="HAMAP-Rule" id="MF_00902"/>
    </source>
</evidence>
<dbReference type="PRINTS" id="PR01840">
    <property type="entry name" value="TATCFAMILY"/>
</dbReference>
<keyword evidence="9" id="KW-1185">Reference proteome</keyword>
<keyword evidence="7" id="KW-0813">Transport</keyword>
<comment type="subunit">
    <text evidence="7">The Tat system comprises two distinct complexes: a TatABC complex, containing multiple copies of TatA, TatB and TatC subunits, and a separate TatA complex, containing only TatA subunits. Substrates initially bind to the TatABC complex, which probably triggers association of the separate TatA complex to form the active translocon.</text>
</comment>
<evidence type="ECO:0000256" key="3">
    <source>
        <dbReference type="ARBA" id="ARBA00022927"/>
    </source>
</evidence>
<feature type="transmembrane region" description="Helical" evidence="7">
    <location>
        <begin position="188"/>
        <end position="204"/>
    </location>
</feature>
<organism evidence="8 9">
    <name type="scientific">Rarobacter faecitabidus</name>
    <dbReference type="NCBI Taxonomy" id="13243"/>
    <lineage>
        <taxon>Bacteria</taxon>
        <taxon>Bacillati</taxon>
        <taxon>Actinomycetota</taxon>
        <taxon>Actinomycetes</taxon>
        <taxon>Micrococcales</taxon>
        <taxon>Rarobacteraceae</taxon>
        <taxon>Rarobacter</taxon>
    </lineage>
</organism>
<evidence type="ECO:0000256" key="1">
    <source>
        <dbReference type="ARBA" id="ARBA00004141"/>
    </source>
</evidence>
<keyword evidence="7" id="KW-1003">Cell membrane</keyword>
<keyword evidence="6 7" id="KW-0472">Membrane</keyword>
<dbReference type="GO" id="GO:0043953">
    <property type="term" value="P:protein transport by the Tat complex"/>
    <property type="evidence" value="ECO:0007669"/>
    <property type="project" value="UniProtKB-UniRule"/>
</dbReference>
<evidence type="ECO:0000256" key="2">
    <source>
        <dbReference type="ARBA" id="ARBA00022692"/>
    </source>
</evidence>